<dbReference type="Proteomes" id="UP000789920">
    <property type="component" value="Unassembled WGS sequence"/>
</dbReference>
<organism evidence="1 2">
    <name type="scientific">Racocetra persica</name>
    <dbReference type="NCBI Taxonomy" id="160502"/>
    <lineage>
        <taxon>Eukaryota</taxon>
        <taxon>Fungi</taxon>
        <taxon>Fungi incertae sedis</taxon>
        <taxon>Mucoromycota</taxon>
        <taxon>Glomeromycotina</taxon>
        <taxon>Glomeromycetes</taxon>
        <taxon>Diversisporales</taxon>
        <taxon>Gigasporaceae</taxon>
        <taxon>Racocetra</taxon>
    </lineage>
</organism>
<dbReference type="EMBL" id="CAJVQC010027483">
    <property type="protein sequence ID" value="CAG8736556.1"/>
    <property type="molecule type" value="Genomic_DNA"/>
</dbReference>
<proteinExistence type="predicted"/>
<evidence type="ECO:0000313" key="2">
    <source>
        <dbReference type="Proteomes" id="UP000789920"/>
    </source>
</evidence>
<protein>
    <submittedName>
        <fullName evidence="1">31053_t:CDS:1</fullName>
    </submittedName>
</protein>
<name>A0ACA9Q4X9_9GLOM</name>
<reference evidence="1" key="1">
    <citation type="submission" date="2021-06" db="EMBL/GenBank/DDBJ databases">
        <authorList>
            <person name="Kallberg Y."/>
            <person name="Tangrot J."/>
            <person name="Rosling A."/>
        </authorList>
    </citation>
    <scope>NUCLEOTIDE SEQUENCE</scope>
    <source>
        <strain evidence="1">MA461A</strain>
    </source>
</reference>
<evidence type="ECO:0000313" key="1">
    <source>
        <dbReference type="EMBL" id="CAG8736556.1"/>
    </source>
</evidence>
<sequence length="212" mass="24156">PLPSPEIQYLLHTLLAKSIGHPISPLWQAFFPVPTNKKPKASCIFCKLDKPISDTAAQQKIAMNLTIIQDQQLSILSEELITPSISTSNNLIVSTKANNNYFTHLLIDAYESNKLLLESIIEGGIPLLFVDLKKFKQFVYSINTNYHVLARRHLSNNILNNVYKKTNLRQDYIINFMAIGKNRRVELVRIKDTFGKSQTSIIIFKDLEDTLI</sequence>
<gene>
    <name evidence="1" type="ORF">RPERSI_LOCUS12717</name>
</gene>
<comment type="caution">
    <text evidence="1">The sequence shown here is derived from an EMBL/GenBank/DDBJ whole genome shotgun (WGS) entry which is preliminary data.</text>
</comment>
<keyword evidence="2" id="KW-1185">Reference proteome</keyword>
<feature type="non-terminal residue" evidence="1">
    <location>
        <position position="1"/>
    </location>
</feature>
<accession>A0ACA9Q4X9</accession>